<dbReference type="FunFam" id="3.40.50.300:FF:000326">
    <property type="entry name" value="P-loop containing nucleoside triphosphate hydrolase"/>
    <property type="match status" value="1"/>
</dbReference>
<dbReference type="GO" id="GO:0016787">
    <property type="term" value="F:hydrolase activity"/>
    <property type="evidence" value="ECO:0007669"/>
    <property type="project" value="UniProtKB-KW"/>
</dbReference>
<dbReference type="InterPro" id="IPR041677">
    <property type="entry name" value="DNA2/NAM7_AAA_11"/>
</dbReference>
<keyword evidence="11" id="KW-1185">Reference proteome</keyword>
<name>A0A0N4UUG4_ENTVE</name>
<dbReference type="SMART" id="SM00487">
    <property type="entry name" value="DEXDc"/>
    <property type="match status" value="1"/>
</dbReference>
<evidence type="ECO:0000256" key="6">
    <source>
        <dbReference type="ARBA" id="ARBA00048432"/>
    </source>
</evidence>
<feature type="domain" description="AAA+ ATPase" evidence="8">
    <location>
        <begin position="269"/>
        <end position="491"/>
    </location>
</feature>
<protein>
    <submittedName>
        <fullName evidence="12">Helicase ATP-binding domain-containing protein</fullName>
    </submittedName>
</protein>
<dbReference type="WBParaSite" id="EVEC_0000102901-mRNA-1">
    <property type="protein sequence ID" value="EVEC_0000102901-mRNA-1"/>
    <property type="gene ID" value="EVEC_0000102901"/>
</dbReference>
<dbReference type="InterPro" id="IPR014001">
    <property type="entry name" value="Helicase_ATP-bd"/>
</dbReference>
<dbReference type="Gene3D" id="2.40.30.270">
    <property type="match status" value="1"/>
</dbReference>
<dbReference type="EMBL" id="UXUI01007134">
    <property type="protein sequence ID" value="VDD85594.1"/>
    <property type="molecule type" value="Genomic_DNA"/>
</dbReference>
<keyword evidence="5" id="KW-0067">ATP-binding</keyword>
<gene>
    <name evidence="10" type="ORF">EVEC_LOCUS737</name>
</gene>
<dbReference type="SUPFAM" id="SSF52540">
    <property type="entry name" value="P-loop containing nucleoside triphosphate hydrolases"/>
    <property type="match status" value="1"/>
</dbReference>
<dbReference type="PANTHER" id="PTHR43788">
    <property type="entry name" value="DNA2/NAM7 HELICASE FAMILY MEMBER"/>
    <property type="match status" value="1"/>
</dbReference>
<evidence type="ECO:0000313" key="10">
    <source>
        <dbReference type="EMBL" id="VDD85594.1"/>
    </source>
</evidence>
<dbReference type="GO" id="GO:0043139">
    <property type="term" value="F:5'-3' DNA helicase activity"/>
    <property type="evidence" value="ECO:0007669"/>
    <property type="project" value="TreeGrafter"/>
</dbReference>
<evidence type="ECO:0000256" key="2">
    <source>
        <dbReference type="ARBA" id="ARBA00022741"/>
    </source>
</evidence>
<dbReference type="SMART" id="SM00382">
    <property type="entry name" value="AAA"/>
    <property type="match status" value="1"/>
</dbReference>
<reference evidence="10 11" key="2">
    <citation type="submission" date="2018-10" db="EMBL/GenBank/DDBJ databases">
        <authorList>
            <consortium name="Pathogen Informatics"/>
        </authorList>
    </citation>
    <scope>NUCLEOTIDE SEQUENCE [LARGE SCALE GENOMIC DNA]</scope>
</reference>
<dbReference type="STRING" id="51028.A0A0N4UUG4"/>
<dbReference type="Pfam" id="PF13087">
    <property type="entry name" value="AAA_12"/>
    <property type="match status" value="1"/>
</dbReference>
<dbReference type="InterPro" id="IPR003593">
    <property type="entry name" value="AAA+_ATPase"/>
</dbReference>
<evidence type="ECO:0000313" key="11">
    <source>
        <dbReference type="Proteomes" id="UP000274131"/>
    </source>
</evidence>
<feature type="domain" description="Helicase ATP-binding" evidence="9">
    <location>
        <begin position="250"/>
        <end position="494"/>
    </location>
</feature>
<dbReference type="Proteomes" id="UP000274131">
    <property type="component" value="Unassembled WGS sequence"/>
</dbReference>
<evidence type="ECO:0000256" key="5">
    <source>
        <dbReference type="ARBA" id="ARBA00022840"/>
    </source>
</evidence>
<keyword evidence="3" id="KW-0378">Hydrolase</keyword>
<dbReference type="InterPro" id="IPR047187">
    <property type="entry name" value="SF1_C_Upf1"/>
</dbReference>
<evidence type="ECO:0000256" key="1">
    <source>
        <dbReference type="ARBA" id="ARBA00007913"/>
    </source>
</evidence>
<evidence type="ECO:0000256" key="7">
    <source>
        <dbReference type="SAM" id="MobiDB-lite"/>
    </source>
</evidence>
<dbReference type="OrthoDB" id="5805783at2759"/>
<comment type="similarity">
    <text evidence="1">Belongs to the DNA2/NAM7 helicase family.</text>
</comment>
<dbReference type="GO" id="GO:0005524">
    <property type="term" value="F:ATP binding"/>
    <property type="evidence" value="ECO:0007669"/>
    <property type="project" value="UniProtKB-KW"/>
</dbReference>
<dbReference type="PANTHER" id="PTHR43788:SF8">
    <property type="entry name" value="DNA-BINDING PROTEIN SMUBP-2"/>
    <property type="match status" value="1"/>
</dbReference>
<reference evidence="12" key="1">
    <citation type="submission" date="2017-02" db="UniProtKB">
        <authorList>
            <consortium name="WormBaseParasite"/>
        </authorList>
    </citation>
    <scope>IDENTIFICATION</scope>
</reference>
<evidence type="ECO:0000256" key="4">
    <source>
        <dbReference type="ARBA" id="ARBA00022806"/>
    </source>
</evidence>
<dbReference type="CDD" id="cd18808">
    <property type="entry name" value="SF1_C_Upf1"/>
    <property type="match status" value="1"/>
</dbReference>
<feature type="region of interest" description="Disordered" evidence="7">
    <location>
        <begin position="23"/>
        <end position="44"/>
    </location>
</feature>
<evidence type="ECO:0000256" key="3">
    <source>
        <dbReference type="ARBA" id="ARBA00022801"/>
    </source>
</evidence>
<keyword evidence="2" id="KW-0547">Nucleotide-binding</keyword>
<dbReference type="AlphaFoldDB" id="A0A0N4UUG4"/>
<dbReference type="InterPro" id="IPR041679">
    <property type="entry name" value="DNA2/NAM7-like_C"/>
</dbReference>
<evidence type="ECO:0000313" key="12">
    <source>
        <dbReference type="WBParaSite" id="EVEC_0000102901-mRNA-1"/>
    </source>
</evidence>
<sequence>MMASRLRVQGFCQRISPALCSPAEPGYPRSSGHQSRRPYSSGRRFNRRKRNVVDIATPSLFQEKMAMWRDLIKLEIKAETDSIKQYLREYSWDDLLERGLALGNLTLISESYHPVLGHFADFKPAKAVVSSRHFKTGTIELTRFHILFISLGVPLVVCVDSSIKHINQCIFLNYSDNVIRVLLPENKSLPQDVKYFSLIPSSNAAALQKIEDFLHGFNRTKHLPGFDLLRVAYRTLPIPVVYNDLTNAPYPLTFNESQRRAVDAALNDQRPFVVIHGPPGTGKTAVVCEIIRQAVRQKQKVLVCAPSHLAVDNILDRVKDEVGTCRIGLNSQGSLDAFVEDDSKYEDLVKLTDAMNDARKHLGTKNRWQYYKFRSKAKTLRSDIERVICLLFSGFCYLHDYLKMNFVQGVLEERDVIFSTLMCGALRRFCNYGYRPDIMIIDEAAQAYECVAWLAMMCAKRCVLAGDHHQLSALVHSPEYVYVVIAEKGGLGVSLMETLCKQFGPLVSHLLTVQYRMNEKIMGWSSNEFYDGLLEADPTVAHSTLSEISDIPRLSIINEPVIMFDTYSPSRTSREEFYKMSYRNKDEATLVSDYVNLLTNSGLNFDDIGIITPYYAQVLCLKDKLGANIAKTVDGFQGQQKEVIIMSLVRDNYSGDVGFLQDKRRLNVAVTRAKKQFILIGNSSMMKSSYHLNSLLNYIRKVAVVIPVRDPLSGALRRINSDYLSKYRVENECNNTLSMASADYTQIRQLKIN</sequence>
<dbReference type="Pfam" id="PF13086">
    <property type="entry name" value="AAA_11"/>
    <property type="match status" value="1"/>
</dbReference>
<dbReference type="InterPro" id="IPR050534">
    <property type="entry name" value="Coronavir_polyprotein_1ab"/>
</dbReference>
<evidence type="ECO:0000259" key="8">
    <source>
        <dbReference type="SMART" id="SM00382"/>
    </source>
</evidence>
<dbReference type="GO" id="GO:0005694">
    <property type="term" value="C:chromosome"/>
    <property type="evidence" value="ECO:0007669"/>
    <property type="project" value="UniProtKB-ARBA"/>
</dbReference>
<dbReference type="Gene3D" id="3.40.50.300">
    <property type="entry name" value="P-loop containing nucleotide triphosphate hydrolases"/>
    <property type="match status" value="2"/>
</dbReference>
<accession>A0A0N4UUG4</accession>
<organism evidence="12">
    <name type="scientific">Enterobius vermicularis</name>
    <name type="common">Human pinworm</name>
    <dbReference type="NCBI Taxonomy" id="51028"/>
    <lineage>
        <taxon>Eukaryota</taxon>
        <taxon>Metazoa</taxon>
        <taxon>Ecdysozoa</taxon>
        <taxon>Nematoda</taxon>
        <taxon>Chromadorea</taxon>
        <taxon>Rhabditida</taxon>
        <taxon>Spirurina</taxon>
        <taxon>Oxyuridomorpha</taxon>
        <taxon>Oxyuroidea</taxon>
        <taxon>Oxyuridae</taxon>
        <taxon>Enterobius</taxon>
    </lineage>
</organism>
<keyword evidence="4" id="KW-0347">Helicase</keyword>
<evidence type="ECO:0000259" key="9">
    <source>
        <dbReference type="SMART" id="SM00487"/>
    </source>
</evidence>
<dbReference type="InterPro" id="IPR027417">
    <property type="entry name" value="P-loop_NTPase"/>
</dbReference>
<comment type="catalytic activity">
    <reaction evidence="6">
        <text>ATP + H2O = ADP + phosphate + H(+)</text>
        <dbReference type="Rhea" id="RHEA:13065"/>
        <dbReference type="ChEBI" id="CHEBI:15377"/>
        <dbReference type="ChEBI" id="CHEBI:15378"/>
        <dbReference type="ChEBI" id="CHEBI:30616"/>
        <dbReference type="ChEBI" id="CHEBI:43474"/>
        <dbReference type="ChEBI" id="CHEBI:456216"/>
        <dbReference type="EC" id="3.6.4.12"/>
    </reaction>
    <physiologicalReaction direction="left-to-right" evidence="6">
        <dbReference type="Rhea" id="RHEA:13066"/>
    </physiologicalReaction>
</comment>
<proteinExistence type="inferred from homology"/>